<evidence type="ECO:0000313" key="2">
    <source>
        <dbReference type="Proteomes" id="UP000299102"/>
    </source>
</evidence>
<reference evidence="1 2" key="1">
    <citation type="journal article" date="2019" name="Commun. Biol.">
        <title>The bagworm genome reveals a unique fibroin gene that provides high tensile strength.</title>
        <authorList>
            <person name="Kono N."/>
            <person name="Nakamura H."/>
            <person name="Ohtoshi R."/>
            <person name="Tomita M."/>
            <person name="Numata K."/>
            <person name="Arakawa K."/>
        </authorList>
    </citation>
    <scope>NUCLEOTIDE SEQUENCE [LARGE SCALE GENOMIC DNA]</scope>
</reference>
<keyword evidence="2" id="KW-1185">Reference proteome</keyword>
<proteinExistence type="predicted"/>
<accession>A0A4C1WC89</accession>
<sequence>MLWSAWQSMWMGRLDGQIQDTTSYTQPLIESDLKLRQAGGRAKLDFTSAAPRRPGRLGSHVYDFYREIAVRDNVALNGKTFIPARERRPCQPPPIVHAQLGRAHASPERGVFIRIPVRSGGCSSRATG</sequence>
<dbReference type="Proteomes" id="UP000299102">
    <property type="component" value="Unassembled WGS sequence"/>
</dbReference>
<name>A0A4C1WC89_EUMVA</name>
<protein>
    <submittedName>
        <fullName evidence="1">Uncharacterized protein</fullName>
    </submittedName>
</protein>
<evidence type="ECO:0000313" key="1">
    <source>
        <dbReference type="EMBL" id="GBP47745.1"/>
    </source>
</evidence>
<dbReference type="AlphaFoldDB" id="A0A4C1WC89"/>
<comment type="caution">
    <text evidence="1">The sequence shown here is derived from an EMBL/GenBank/DDBJ whole genome shotgun (WGS) entry which is preliminary data.</text>
</comment>
<dbReference type="EMBL" id="BGZK01000509">
    <property type="protein sequence ID" value="GBP47745.1"/>
    <property type="molecule type" value="Genomic_DNA"/>
</dbReference>
<gene>
    <name evidence="1" type="ORF">EVAR_23995_1</name>
</gene>
<organism evidence="1 2">
    <name type="scientific">Eumeta variegata</name>
    <name type="common">Bagworm moth</name>
    <name type="synonym">Eumeta japonica</name>
    <dbReference type="NCBI Taxonomy" id="151549"/>
    <lineage>
        <taxon>Eukaryota</taxon>
        <taxon>Metazoa</taxon>
        <taxon>Ecdysozoa</taxon>
        <taxon>Arthropoda</taxon>
        <taxon>Hexapoda</taxon>
        <taxon>Insecta</taxon>
        <taxon>Pterygota</taxon>
        <taxon>Neoptera</taxon>
        <taxon>Endopterygota</taxon>
        <taxon>Lepidoptera</taxon>
        <taxon>Glossata</taxon>
        <taxon>Ditrysia</taxon>
        <taxon>Tineoidea</taxon>
        <taxon>Psychidae</taxon>
        <taxon>Oiketicinae</taxon>
        <taxon>Eumeta</taxon>
    </lineage>
</organism>